<dbReference type="KEGG" id="bpu:BPUM_1650"/>
<gene>
    <name evidence="1" type="ordered locus">BPUM_1650</name>
</gene>
<reference evidence="1 2" key="1">
    <citation type="journal article" date="2007" name="PLoS ONE">
        <title>Paradoxical DNA repair and peroxide resistance gene conservation in Bacillus pumilus SAFR-032.</title>
        <authorList>
            <person name="Gioia J."/>
            <person name="Yerrapragada S."/>
            <person name="Qin X."/>
            <person name="Jiang H."/>
            <person name="Igboeli O.C."/>
            <person name="Muzny D."/>
            <person name="Dugan-Rocha S."/>
            <person name="Ding Y."/>
            <person name="Hawes A."/>
            <person name="Liu W."/>
            <person name="Perez L."/>
            <person name="Kovar C."/>
            <person name="Dinh H."/>
            <person name="Lee S."/>
            <person name="Nazareth L."/>
            <person name="Blyth P."/>
            <person name="Holder M."/>
            <person name="Buhay C."/>
            <person name="Tirumalai M.R."/>
            <person name="Liu Y."/>
            <person name="Dasgupta I."/>
            <person name="Bokhetache L."/>
            <person name="Fujita M."/>
            <person name="Karouia F."/>
            <person name="Eswara Moorthy P."/>
            <person name="Siefert J."/>
            <person name="Uzman A."/>
            <person name="Buzumbo P."/>
            <person name="Verma A."/>
            <person name="Zwiya H."/>
            <person name="McWilliams B.D."/>
            <person name="Olowu A."/>
            <person name="Clinkenbeard K.D."/>
            <person name="Newcombe D."/>
            <person name="Golebiewski L."/>
            <person name="Petrosino J.F."/>
            <person name="Nicholson W.L."/>
            <person name="Fox G.E."/>
            <person name="Venkateswaran K."/>
            <person name="Highlander S.K."/>
            <person name="Weinstock G.M."/>
        </authorList>
    </citation>
    <scope>NUCLEOTIDE SEQUENCE [LARGE SCALE GENOMIC DNA]</scope>
    <source>
        <strain evidence="1 2">SAFR-032</strain>
    </source>
</reference>
<organism evidence="1 2">
    <name type="scientific">Bacillus pumilus (strain SAFR-032)</name>
    <dbReference type="NCBI Taxonomy" id="315750"/>
    <lineage>
        <taxon>Bacteria</taxon>
        <taxon>Bacillati</taxon>
        <taxon>Bacillota</taxon>
        <taxon>Bacilli</taxon>
        <taxon>Bacillales</taxon>
        <taxon>Bacillaceae</taxon>
        <taxon>Bacillus</taxon>
    </lineage>
</organism>
<protein>
    <submittedName>
        <fullName evidence="1">Uncharacterized protein</fullName>
    </submittedName>
</protein>
<accession>A8FDL2</accession>
<evidence type="ECO:0000313" key="2">
    <source>
        <dbReference type="Proteomes" id="UP000001355"/>
    </source>
</evidence>
<dbReference type="EMBL" id="CP000813">
    <property type="protein sequence ID" value="ABV62329.1"/>
    <property type="molecule type" value="Genomic_DNA"/>
</dbReference>
<keyword evidence="2" id="KW-1185">Reference proteome</keyword>
<sequence length="92" mass="10582">MQKSHCIKILRSLQEHHRFVEILKQHETVENSNRSPLKPYHDSFGIIGWGGGFPSIGKVYGGKVSHKKVANAKHMQWIKHTVTILLFQLIQL</sequence>
<reference evidence="1 2" key="2">
    <citation type="journal article" date="2013" name="Extremophiles">
        <title>An ICEBs1-like element may be associated with the extreme radiation and desiccation resistance of Bacillus pumilus SAFR-032 spores.</title>
        <authorList>
            <person name="Tirumalai M.R."/>
            <person name="Fox G.E."/>
        </authorList>
    </citation>
    <scope>NUCLEOTIDE SEQUENCE [LARGE SCALE GENOMIC DNA]</scope>
    <source>
        <strain evidence="1 2">SAFR-032</strain>
    </source>
</reference>
<dbReference type="Proteomes" id="UP000001355">
    <property type="component" value="Chromosome"/>
</dbReference>
<reference evidence="1 2" key="3">
    <citation type="journal article" date="2013" name="PLoS ONE">
        <title>Candidate genes that may be responsible for the unusual resistances exhibited by Bacillus pumilus SAFR-032 spores.</title>
        <authorList>
            <person name="Tirumalai M.R."/>
            <person name="Rastogi R."/>
            <person name="Zamani N."/>
            <person name="O'Bryant Williams E."/>
            <person name="Allen S."/>
            <person name="Diouf F."/>
            <person name="Kwende S."/>
            <person name="Weinstock G.M."/>
            <person name="Venkateswaran K.J."/>
            <person name="Fox G.E."/>
        </authorList>
    </citation>
    <scope>NUCLEOTIDE SEQUENCE [LARGE SCALE GENOMIC DNA]</scope>
    <source>
        <strain evidence="1 2">SAFR-032</strain>
    </source>
</reference>
<evidence type="ECO:0000313" key="1">
    <source>
        <dbReference type="EMBL" id="ABV62329.1"/>
    </source>
</evidence>
<proteinExistence type="predicted"/>
<name>A8FDL2_BACP2</name>
<dbReference type="AlphaFoldDB" id="A8FDL2"/>
<dbReference type="HOGENOM" id="CLU_2407208_0_0_9"/>